<dbReference type="NCBIfam" id="NF003381">
    <property type="entry name" value="PRK04460.1"/>
    <property type="match status" value="1"/>
</dbReference>
<keyword evidence="12" id="KW-1185">Reference proteome</keyword>
<comment type="caution">
    <text evidence="11">The sequence shown here is derived from an EMBL/GenBank/DDBJ whole genome shotgun (WGS) entry which is preliminary data.</text>
</comment>
<comment type="similarity">
    <text evidence="1 8">Belongs to the transcriptional regulatory CopG/NikR family.</text>
</comment>
<dbReference type="InterPro" id="IPR013321">
    <property type="entry name" value="Arc_rbn_hlx_hlx"/>
</dbReference>
<keyword evidence="2 8" id="KW-0533">Nickel</keyword>
<dbReference type="PANTHER" id="PTHR34719:SF2">
    <property type="entry name" value="NICKEL-RESPONSIVE REGULATOR"/>
    <property type="match status" value="1"/>
</dbReference>
<dbReference type="PANTHER" id="PTHR34719">
    <property type="entry name" value="NICKEL-RESPONSIVE REGULATOR"/>
    <property type="match status" value="1"/>
</dbReference>
<evidence type="ECO:0000256" key="8">
    <source>
        <dbReference type="HAMAP-Rule" id="MF_00476"/>
    </source>
</evidence>
<dbReference type="Pfam" id="PF08753">
    <property type="entry name" value="NikR_C"/>
    <property type="match status" value="1"/>
</dbReference>
<dbReference type="InterPro" id="IPR027271">
    <property type="entry name" value="Acetolactate_synth/TF_NikR_C"/>
</dbReference>
<keyword evidence="6 8" id="KW-0804">Transcription</keyword>
<evidence type="ECO:0000256" key="5">
    <source>
        <dbReference type="ARBA" id="ARBA00023125"/>
    </source>
</evidence>
<dbReference type="Pfam" id="PF01402">
    <property type="entry name" value="RHH_1"/>
    <property type="match status" value="1"/>
</dbReference>
<evidence type="ECO:0000256" key="6">
    <source>
        <dbReference type="ARBA" id="ARBA00023163"/>
    </source>
</evidence>
<gene>
    <name evidence="11" type="ORF">GCM10009425_35660</name>
</gene>
<comment type="cofactor">
    <cofactor evidence="8">
        <name>Ni(2+)</name>
        <dbReference type="ChEBI" id="CHEBI:49786"/>
    </cofactor>
    <text evidence="8">Binds 1 nickel ion per subunit.</text>
</comment>
<dbReference type="InterPro" id="IPR045865">
    <property type="entry name" value="ACT-like_dom_sf"/>
</dbReference>
<dbReference type="Gene3D" id="3.30.70.1150">
    <property type="entry name" value="ACT-like. Chain A, domain 2"/>
    <property type="match status" value="1"/>
</dbReference>
<dbReference type="SUPFAM" id="SSF47598">
    <property type="entry name" value="Ribbon-helix-helix"/>
    <property type="match status" value="1"/>
</dbReference>
<dbReference type="Gene3D" id="1.10.1220.10">
    <property type="entry name" value="Met repressor-like"/>
    <property type="match status" value="1"/>
</dbReference>
<evidence type="ECO:0000259" key="9">
    <source>
        <dbReference type="Pfam" id="PF01402"/>
    </source>
</evidence>
<evidence type="ECO:0000313" key="12">
    <source>
        <dbReference type="Proteomes" id="UP000616499"/>
    </source>
</evidence>
<feature type="domain" description="Ribbon-helix-helix protein CopG" evidence="9">
    <location>
        <begin position="3"/>
        <end position="41"/>
    </location>
</feature>
<feature type="binding site" evidence="8">
    <location>
        <position position="97"/>
    </location>
    <ligand>
        <name>Ni(2+)</name>
        <dbReference type="ChEBI" id="CHEBI:49786"/>
    </ligand>
</feature>
<dbReference type="NCBIfam" id="NF002815">
    <property type="entry name" value="PRK02967.1"/>
    <property type="match status" value="1"/>
</dbReference>
<evidence type="ECO:0000313" key="11">
    <source>
        <dbReference type="EMBL" id="GGM21578.1"/>
    </source>
</evidence>
<organism evidence="11 12">
    <name type="scientific">Pseudomonas asuensis</name>
    <dbReference type="NCBI Taxonomy" id="1825787"/>
    <lineage>
        <taxon>Bacteria</taxon>
        <taxon>Pseudomonadati</taxon>
        <taxon>Pseudomonadota</taxon>
        <taxon>Gammaproteobacteria</taxon>
        <taxon>Pseudomonadales</taxon>
        <taxon>Pseudomonadaceae</taxon>
        <taxon>Pseudomonas</taxon>
    </lineage>
</organism>
<evidence type="ECO:0000256" key="2">
    <source>
        <dbReference type="ARBA" id="ARBA00022596"/>
    </source>
</evidence>
<evidence type="ECO:0000256" key="1">
    <source>
        <dbReference type="ARBA" id="ARBA00008478"/>
    </source>
</evidence>
<accession>A0ABQ2H171</accession>
<keyword evidence="4 8" id="KW-0805">Transcription regulation</keyword>
<dbReference type="SUPFAM" id="SSF55021">
    <property type="entry name" value="ACT-like"/>
    <property type="match status" value="1"/>
</dbReference>
<dbReference type="RefSeq" id="WP_188867470.1">
    <property type="nucleotide sequence ID" value="NZ_BMNW01000008.1"/>
</dbReference>
<keyword evidence="3 8" id="KW-0479">Metal-binding</keyword>
<dbReference type="InterPro" id="IPR050192">
    <property type="entry name" value="CopG/NikR_regulator"/>
</dbReference>
<comment type="function">
    <text evidence="7">Transcriptional repressor of the nikABCDE operon. Is active in the presence of excessive concentrations of intracellular nickel.</text>
</comment>
<dbReference type="InterPro" id="IPR010985">
    <property type="entry name" value="Ribbon_hlx_hlx"/>
</dbReference>
<evidence type="ECO:0000256" key="3">
    <source>
        <dbReference type="ARBA" id="ARBA00022723"/>
    </source>
</evidence>
<protein>
    <recommendedName>
        <fullName evidence="8">Putative nickel-responsive regulator</fullName>
    </recommendedName>
</protein>
<dbReference type="NCBIfam" id="TIGR02793">
    <property type="entry name" value="nikR"/>
    <property type="match status" value="1"/>
</dbReference>
<evidence type="ECO:0000256" key="7">
    <source>
        <dbReference type="ARBA" id="ARBA00024723"/>
    </source>
</evidence>
<dbReference type="InterPro" id="IPR014864">
    <property type="entry name" value="TF_NikR_Ni-bd_C"/>
</dbReference>
<dbReference type="CDD" id="cd22231">
    <property type="entry name" value="RHH_NikR_HicB-like"/>
    <property type="match status" value="1"/>
</dbReference>
<feature type="binding site" evidence="8">
    <location>
        <position position="89"/>
    </location>
    <ligand>
        <name>Ni(2+)</name>
        <dbReference type="ChEBI" id="CHEBI:49786"/>
    </ligand>
</feature>
<feature type="binding site" evidence="8">
    <location>
        <position position="91"/>
    </location>
    <ligand>
        <name>Ni(2+)</name>
        <dbReference type="ChEBI" id="CHEBI:49786"/>
    </ligand>
</feature>
<dbReference type="InterPro" id="IPR022988">
    <property type="entry name" value="Ni_resp_reg_NikR"/>
</dbReference>
<dbReference type="EMBL" id="BMNW01000008">
    <property type="protein sequence ID" value="GGM21578.1"/>
    <property type="molecule type" value="Genomic_DNA"/>
</dbReference>
<evidence type="ECO:0000259" key="10">
    <source>
        <dbReference type="Pfam" id="PF08753"/>
    </source>
</evidence>
<comment type="function">
    <text evidence="8">Transcriptional regulator.</text>
</comment>
<reference evidence="12" key="1">
    <citation type="journal article" date="2019" name="Int. J. Syst. Evol. Microbiol.">
        <title>The Global Catalogue of Microorganisms (GCM) 10K type strain sequencing project: providing services to taxonomists for standard genome sequencing and annotation.</title>
        <authorList>
            <consortium name="The Broad Institute Genomics Platform"/>
            <consortium name="The Broad Institute Genome Sequencing Center for Infectious Disease"/>
            <person name="Wu L."/>
            <person name="Ma J."/>
        </authorList>
    </citation>
    <scope>NUCLEOTIDE SEQUENCE [LARGE SCALE GENOMIC DNA]</scope>
    <source>
        <strain evidence="12">JCM 13501</strain>
    </source>
</reference>
<dbReference type="HAMAP" id="MF_00476">
    <property type="entry name" value="NikR"/>
    <property type="match status" value="1"/>
</dbReference>
<evidence type="ECO:0000256" key="4">
    <source>
        <dbReference type="ARBA" id="ARBA00023015"/>
    </source>
</evidence>
<feature type="domain" description="Transcription factor NikR nickel binding C-terminal" evidence="10">
    <location>
        <begin position="55"/>
        <end position="128"/>
    </location>
</feature>
<proteinExistence type="inferred from homology"/>
<dbReference type="InterPro" id="IPR014160">
    <property type="entry name" value="Nickel_NikR_proteobac"/>
</dbReference>
<sequence length="147" mass="16544">MQRVTITLDDDLLAAVDERVSSHGYQGRSEAIRDLLREGLREPVAQDLPPDSTCIATLSYVYDHSARELSKRLTRTFHAHHDLTLATLHVHLDHGSCMEISVLKGTTADVRELAQHVTAERGVRHGRAFIVPMSHVAHSHEHDHEEH</sequence>
<feature type="binding site" evidence="8">
    <location>
        <position position="78"/>
    </location>
    <ligand>
        <name>Ni(2+)</name>
        <dbReference type="ChEBI" id="CHEBI:49786"/>
    </ligand>
</feature>
<dbReference type="InterPro" id="IPR002145">
    <property type="entry name" value="CopG"/>
</dbReference>
<keyword evidence="5 8" id="KW-0238">DNA-binding</keyword>
<name>A0ABQ2H171_9PSED</name>
<dbReference type="Proteomes" id="UP000616499">
    <property type="component" value="Unassembled WGS sequence"/>
</dbReference>